<dbReference type="Proteomes" id="UP001352852">
    <property type="component" value="Unassembled WGS sequence"/>
</dbReference>
<organism evidence="1 2">
    <name type="scientific">Characodon lateralis</name>
    <dbReference type="NCBI Taxonomy" id="208331"/>
    <lineage>
        <taxon>Eukaryota</taxon>
        <taxon>Metazoa</taxon>
        <taxon>Chordata</taxon>
        <taxon>Craniata</taxon>
        <taxon>Vertebrata</taxon>
        <taxon>Euteleostomi</taxon>
        <taxon>Actinopterygii</taxon>
        <taxon>Neopterygii</taxon>
        <taxon>Teleostei</taxon>
        <taxon>Neoteleostei</taxon>
        <taxon>Acanthomorphata</taxon>
        <taxon>Ovalentaria</taxon>
        <taxon>Atherinomorphae</taxon>
        <taxon>Cyprinodontiformes</taxon>
        <taxon>Goodeidae</taxon>
        <taxon>Characodon</taxon>
    </lineage>
</organism>
<keyword evidence="2" id="KW-1185">Reference proteome</keyword>
<proteinExistence type="predicted"/>
<accession>A0ABU7E9G4</accession>
<name>A0ABU7E9G4_9TELE</name>
<gene>
    <name evidence="1" type="ORF">CHARACLAT_001789</name>
</gene>
<sequence length="113" mass="12050">MLPSVFPPVRCLDVSSSSDGGDSVSILLPCGASPFRLPPVHSLIFILPSPTFPVALVRQDVGSCSHSTPDYFTQLACCHHCISSKFALPTFLLVSSSGLTRPAFSHICHTHSL</sequence>
<reference evidence="1 2" key="1">
    <citation type="submission" date="2021-06" db="EMBL/GenBank/DDBJ databases">
        <authorList>
            <person name="Palmer J.M."/>
        </authorList>
    </citation>
    <scope>NUCLEOTIDE SEQUENCE [LARGE SCALE GENOMIC DNA]</scope>
    <source>
        <strain evidence="1 2">CL_MEX2019</strain>
        <tissue evidence="1">Muscle</tissue>
    </source>
</reference>
<evidence type="ECO:0000313" key="2">
    <source>
        <dbReference type="Proteomes" id="UP001352852"/>
    </source>
</evidence>
<protein>
    <submittedName>
        <fullName evidence="1">Uncharacterized protein</fullName>
    </submittedName>
</protein>
<dbReference type="EMBL" id="JAHUTJ010049252">
    <property type="protein sequence ID" value="MED6282780.1"/>
    <property type="molecule type" value="Genomic_DNA"/>
</dbReference>
<evidence type="ECO:0000313" key="1">
    <source>
        <dbReference type="EMBL" id="MED6282780.1"/>
    </source>
</evidence>
<comment type="caution">
    <text evidence="1">The sequence shown here is derived from an EMBL/GenBank/DDBJ whole genome shotgun (WGS) entry which is preliminary data.</text>
</comment>